<comment type="caution">
    <text evidence="4">The sequence shown here is derived from an EMBL/GenBank/DDBJ whole genome shotgun (WGS) entry which is preliminary data.</text>
</comment>
<proteinExistence type="predicted"/>
<evidence type="ECO:0000313" key="3">
    <source>
        <dbReference type="EMBL" id="KAK0313967.1"/>
    </source>
</evidence>
<evidence type="ECO:0000313" key="4">
    <source>
        <dbReference type="EMBL" id="KAK0982895.1"/>
    </source>
</evidence>
<gene>
    <name evidence="3" type="ORF">LTR82_013277</name>
    <name evidence="4" type="ORF">LTR91_011438</name>
</gene>
<dbReference type="Proteomes" id="UP001175353">
    <property type="component" value="Unassembled WGS sequence"/>
</dbReference>
<dbReference type="Proteomes" id="UP001168146">
    <property type="component" value="Unassembled WGS sequence"/>
</dbReference>
<dbReference type="EMBL" id="JASUXU010000058">
    <property type="protein sequence ID" value="KAK0313967.1"/>
    <property type="molecule type" value="Genomic_DNA"/>
</dbReference>
<reference evidence="4" key="2">
    <citation type="submission" date="2023-06" db="EMBL/GenBank/DDBJ databases">
        <title>Black Yeasts Isolated from many extreme environments.</title>
        <authorList>
            <person name="Coleine C."/>
            <person name="Stajich J.E."/>
            <person name="Selbmann L."/>
        </authorList>
    </citation>
    <scope>NUCLEOTIDE SEQUENCE</scope>
    <source>
        <strain evidence="4">CCFEE 5200</strain>
    </source>
</reference>
<dbReference type="InterPro" id="IPR023210">
    <property type="entry name" value="NADP_OxRdtase_dom"/>
</dbReference>
<keyword evidence="1" id="KW-0560">Oxidoreductase</keyword>
<dbReference type="Pfam" id="PF00248">
    <property type="entry name" value="Aldo_ket_red"/>
    <property type="match status" value="1"/>
</dbReference>
<name>A0AAN6KH88_9PEZI</name>
<protein>
    <recommendedName>
        <fullName evidence="2">NADP-dependent oxidoreductase domain-containing protein</fullName>
    </recommendedName>
</protein>
<reference evidence="3" key="1">
    <citation type="submission" date="2021-12" db="EMBL/GenBank/DDBJ databases">
        <title>Black yeast isolated from Biological Soil Crust.</title>
        <authorList>
            <person name="Kurbessoian T."/>
        </authorList>
    </citation>
    <scope>NUCLEOTIDE SEQUENCE</scope>
    <source>
        <strain evidence="3">CCFEE 5208</strain>
    </source>
</reference>
<evidence type="ECO:0000259" key="2">
    <source>
        <dbReference type="Pfam" id="PF00248"/>
    </source>
</evidence>
<dbReference type="SUPFAM" id="SSF51430">
    <property type="entry name" value="NAD(P)-linked oxidoreductase"/>
    <property type="match status" value="1"/>
</dbReference>
<evidence type="ECO:0000256" key="1">
    <source>
        <dbReference type="ARBA" id="ARBA00023002"/>
    </source>
</evidence>
<evidence type="ECO:0000313" key="5">
    <source>
        <dbReference type="Proteomes" id="UP001175353"/>
    </source>
</evidence>
<dbReference type="GO" id="GO:0016491">
    <property type="term" value="F:oxidoreductase activity"/>
    <property type="evidence" value="ECO:0007669"/>
    <property type="project" value="UniProtKB-KW"/>
</dbReference>
<dbReference type="AlphaFoldDB" id="A0AAN6KH88"/>
<dbReference type="EMBL" id="JAUJLE010000104">
    <property type="protein sequence ID" value="KAK0982895.1"/>
    <property type="molecule type" value="Genomic_DNA"/>
</dbReference>
<sequence>MSERSATSLEGHQEDAAVVEPAHDENHQDVESNLLLATLILMDAPESAYPCCVRHQVRMAAKPPPMPKDHDDTQDLTPSGFVPQGFPEGKVTYRGKNSNVDASWITIGAWPWGDTATWHWDDATERGPLKQAWQILLKKGVNHIDTAQVYGSGESKRICGELVAGMNQNDFVMRTKW</sequence>
<accession>A0AAN6KH88</accession>
<keyword evidence="5" id="KW-1185">Reference proteome</keyword>
<dbReference type="Gene3D" id="3.20.20.100">
    <property type="entry name" value="NADP-dependent oxidoreductase domain"/>
    <property type="match status" value="1"/>
</dbReference>
<feature type="domain" description="NADP-dependent oxidoreductase" evidence="2">
    <location>
        <begin position="105"/>
        <end position="177"/>
    </location>
</feature>
<dbReference type="InterPro" id="IPR036812">
    <property type="entry name" value="NAD(P)_OxRdtase_dom_sf"/>
</dbReference>
<organism evidence="4 5">
    <name type="scientific">Friedmanniomyces endolithicus</name>
    <dbReference type="NCBI Taxonomy" id="329885"/>
    <lineage>
        <taxon>Eukaryota</taxon>
        <taxon>Fungi</taxon>
        <taxon>Dikarya</taxon>
        <taxon>Ascomycota</taxon>
        <taxon>Pezizomycotina</taxon>
        <taxon>Dothideomycetes</taxon>
        <taxon>Dothideomycetidae</taxon>
        <taxon>Mycosphaerellales</taxon>
        <taxon>Teratosphaeriaceae</taxon>
        <taxon>Friedmanniomyces</taxon>
    </lineage>
</organism>